<keyword evidence="5" id="KW-1185">Reference proteome</keyword>
<dbReference type="eggNOG" id="ENOG50335YD">
    <property type="taxonomic scope" value="Bacteria"/>
</dbReference>
<evidence type="ECO:0000313" key="4">
    <source>
        <dbReference type="EMBL" id="EIC30367.1"/>
    </source>
</evidence>
<organism evidence="4 5">
    <name type="scientific">Methylomicrobium album BG8</name>
    <dbReference type="NCBI Taxonomy" id="686340"/>
    <lineage>
        <taxon>Bacteria</taxon>
        <taxon>Pseudomonadati</taxon>
        <taxon>Pseudomonadota</taxon>
        <taxon>Gammaproteobacteria</taxon>
        <taxon>Methylococcales</taxon>
        <taxon>Methylococcaceae</taxon>
        <taxon>Methylomicrobium</taxon>
    </lineage>
</organism>
<reference evidence="4 5" key="1">
    <citation type="journal article" date="2013" name="Genome Announc.">
        <title>Genome Sequence of the Obligate Gammaproteobacterial Methanotroph Methylomicrobium album Strain BG8.</title>
        <authorList>
            <person name="Kits K.D."/>
            <person name="Kalyuzhnaya M.G."/>
            <person name="Klotz M.G."/>
            <person name="Jetten M.S."/>
            <person name="Op den Camp H.J."/>
            <person name="Vuilleumier S."/>
            <person name="Bringel F."/>
            <person name="Dispirito A.A."/>
            <person name="Murrell J.C."/>
            <person name="Bruce D."/>
            <person name="Cheng J.F."/>
            <person name="Copeland A."/>
            <person name="Goodwin L."/>
            <person name="Hauser L."/>
            <person name="Lajus A."/>
            <person name="Land M.L."/>
            <person name="Lapidus A."/>
            <person name="Lucas S."/>
            <person name="Medigue C."/>
            <person name="Pitluck S."/>
            <person name="Woyke T."/>
            <person name="Zeytun A."/>
            <person name="Stein L.Y."/>
        </authorList>
    </citation>
    <scope>NUCLEOTIDE SEQUENCE [LARGE SCALE GENOMIC DNA]</scope>
    <source>
        <strain evidence="4 5">BG8</strain>
    </source>
</reference>
<dbReference type="AlphaFoldDB" id="H8GJK7"/>
<dbReference type="Proteomes" id="UP000005090">
    <property type="component" value="Chromosome"/>
</dbReference>
<dbReference type="InterPro" id="IPR013097">
    <property type="entry name" value="Dabb"/>
</dbReference>
<dbReference type="InterPro" id="IPR011008">
    <property type="entry name" value="Dimeric_a/b-barrel"/>
</dbReference>
<dbReference type="SMART" id="SM00886">
    <property type="entry name" value="Dabb"/>
    <property type="match status" value="1"/>
</dbReference>
<comment type="subunit">
    <text evidence="1">Homodimer.</text>
</comment>
<dbReference type="HOGENOM" id="CLU_080664_4_3_6"/>
<dbReference type="Gene3D" id="3.30.70.100">
    <property type="match status" value="1"/>
</dbReference>
<name>H8GJK7_METAL</name>
<gene>
    <name evidence="4" type="ORF">Metal_2659</name>
</gene>
<dbReference type="SUPFAM" id="SSF54909">
    <property type="entry name" value="Dimeric alpha+beta barrel"/>
    <property type="match status" value="1"/>
</dbReference>
<proteinExistence type="predicted"/>
<dbReference type="EMBL" id="CM001475">
    <property type="protein sequence ID" value="EIC30367.1"/>
    <property type="molecule type" value="Genomic_DNA"/>
</dbReference>
<dbReference type="PROSITE" id="PS51502">
    <property type="entry name" value="S_R_A_B_BARREL"/>
    <property type="match status" value="1"/>
</dbReference>
<evidence type="ECO:0000259" key="3">
    <source>
        <dbReference type="PROSITE" id="PS51502"/>
    </source>
</evidence>
<sequence>MKTVHFKRLVILLAALGLGNAAHAERPSTDIDGKVHHLVIIWLKQHGDPEARRKYIEGSKRLSKLPGVVSYDIGPVAGIKREHPSPSVDDSFDVAVSATFESKEALENYSKHPEHQTVIQEVLKPLVSHYKVYDFAD</sequence>
<dbReference type="RefSeq" id="WP_005372951.1">
    <property type="nucleotide sequence ID" value="NZ_CM001475.1"/>
</dbReference>
<dbReference type="InterPro" id="IPR044662">
    <property type="entry name" value="HS1/DABB1-like"/>
</dbReference>
<feature type="signal peptide" evidence="2">
    <location>
        <begin position="1"/>
        <end position="24"/>
    </location>
</feature>
<feature type="chain" id="PRO_5003611994" evidence="2">
    <location>
        <begin position="25"/>
        <end position="137"/>
    </location>
</feature>
<protein>
    <submittedName>
        <fullName evidence="4">Stress responsive A/B Barrel Domain-containing protein</fullName>
    </submittedName>
</protein>
<dbReference type="Pfam" id="PF07876">
    <property type="entry name" value="Dabb"/>
    <property type="match status" value="1"/>
</dbReference>
<accession>H8GJK7</accession>
<evidence type="ECO:0000256" key="2">
    <source>
        <dbReference type="SAM" id="SignalP"/>
    </source>
</evidence>
<keyword evidence="2" id="KW-0732">Signal</keyword>
<feature type="domain" description="Stress-response A/B barrel" evidence="3">
    <location>
        <begin position="35"/>
        <end position="135"/>
    </location>
</feature>
<dbReference type="PANTHER" id="PTHR33178:SF10">
    <property type="entry name" value="STRESS-RESPONSE A_B BARREL DOMAIN-CONTAINING PROTEIN"/>
    <property type="match status" value="1"/>
</dbReference>
<evidence type="ECO:0000256" key="1">
    <source>
        <dbReference type="ARBA" id="ARBA00011738"/>
    </source>
</evidence>
<evidence type="ECO:0000313" key="5">
    <source>
        <dbReference type="Proteomes" id="UP000005090"/>
    </source>
</evidence>
<dbReference type="STRING" id="686340.Metal_2659"/>
<dbReference type="PANTHER" id="PTHR33178">
    <property type="match status" value="1"/>
</dbReference>